<dbReference type="EMBL" id="CP012700">
    <property type="protein sequence ID" value="ALH80383.1"/>
    <property type="molecule type" value="Genomic_DNA"/>
</dbReference>
<dbReference type="SUPFAM" id="SSF51556">
    <property type="entry name" value="Metallo-dependent hydrolases"/>
    <property type="match status" value="1"/>
</dbReference>
<evidence type="ECO:0000313" key="1">
    <source>
        <dbReference type="EMBL" id="ALH80383.1"/>
    </source>
</evidence>
<organism evidence="1 2">
    <name type="scientific">Sphingopyxis macrogoltabida</name>
    <name type="common">Sphingomonas macrogoltabidus</name>
    <dbReference type="NCBI Taxonomy" id="33050"/>
    <lineage>
        <taxon>Bacteria</taxon>
        <taxon>Pseudomonadati</taxon>
        <taxon>Pseudomonadota</taxon>
        <taxon>Alphaproteobacteria</taxon>
        <taxon>Sphingomonadales</taxon>
        <taxon>Sphingomonadaceae</taxon>
        <taxon>Sphingopyxis</taxon>
    </lineage>
</organism>
<proteinExistence type="predicted"/>
<dbReference type="GO" id="GO:0006508">
    <property type="term" value="P:proteolysis"/>
    <property type="evidence" value="ECO:0007669"/>
    <property type="project" value="InterPro"/>
</dbReference>
<dbReference type="InterPro" id="IPR032466">
    <property type="entry name" value="Metal_Hydrolase"/>
</dbReference>
<dbReference type="KEGG" id="smag:AN936_08385"/>
<dbReference type="PANTHER" id="PTHR10443">
    <property type="entry name" value="MICROSOMAL DIPEPTIDASE"/>
    <property type="match status" value="1"/>
</dbReference>
<dbReference type="PANTHER" id="PTHR10443:SF12">
    <property type="entry name" value="DIPEPTIDASE"/>
    <property type="match status" value="1"/>
</dbReference>
<gene>
    <name evidence="1" type="ORF">AN936_08385</name>
</gene>
<name>A0A0N9UU91_SPHMC</name>
<dbReference type="AlphaFoldDB" id="A0A0N9UU91"/>
<dbReference type="PATRIC" id="fig|33050.5.peg.1741"/>
<protein>
    <recommendedName>
        <fullName evidence="3">Membrane dipeptidase</fullName>
    </recommendedName>
</protein>
<dbReference type="InterPro" id="IPR008257">
    <property type="entry name" value="Pept_M19"/>
</dbReference>
<dbReference type="Proteomes" id="UP000058074">
    <property type="component" value="Chromosome"/>
</dbReference>
<sequence>MQHKDCPDTTIVAEGSDLPERQHGGIYTARGVNMATADQTTTASLADIPALADAILCDMLFPSPPTDVEEELLARRQTGYSYTSLTLAQDNEAAPSQVYATLAKMRHSLSLHPDDFIVVDSVDDIREAKRTGKIGVGFHFQGSEAVGRDLANVGAYYKLGVRWMLMAYNFQNNVGTGCIEAQKNDGGLSAFGRDLVAEMNRVGMLVDCSHSGYRTTMDAMEASTQACIFSHSNPRALYDHPRNIRDDQIKACAATGGVIGVNGVGQFIGEPGGVKVDTIIAIIDYMADLVGPQHIALGLDYMTPGHCEALYNFYKGNVAKKIGMPELPWAFLSPATVPLILEKLLAKGYSAEDLRGIMGENFLRVAAAVWK</sequence>
<evidence type="ECO:0000313" key="2">
    <source>
        <dbReference type="Proteomes" id="UP000058074"/>
    </source>
</evidence>
<dbReference type="Pfam" id="PF01244">
    <property type="entry name" value="Peptidase_M19"/>
    <property type="match status" value="1"/>
</dbReference>
<accession>A0A0N9UU91</accession>
<dbReference type="PROSITE" id="PS51365">
    <property type="entry name" value="RENAL_DIPEPTIDASE_2"/>
    <property type="match status" value="1"/>
</dbReference>
<reference evidence="1 2" key="1">
    <citation type="journal article" date="2015" name="Genome Announc.">
        <title>Complete Genome Sequence of Polypropylene Glycol- and Polyethylene Glycol-Degrading Sphingopyxis macrogoltabida Strain EY-1.</title>
        <authorList>
            <person name="Ohtsubo Y."/>
            <person name="Nagata Y."/>
            <person name="Numata M."/>
            <person name="Tsuchikane K."/>
            <person name="Hosoyama A."/>
            <person name="Yamazoe A."/>
            <person name="Tsuda M."/>
            <person name="Fujita N."/>
            <person name="Kawai F."/>
        </authorList>
    </citation>
    <scope>NUCLEOTIDE SEQUENCE [LARGE SCALE GENOMIC DNA]</scope>
    <source>
        <strain evidence="1 2">EY-1</strain>
    </source>
</reference>
<dbReference type="GO" id="GO:0070573">
    <property type="term" value="F:metallodipeptidase activity"/>
    <property type="evidence" value="ECO:0007669"/>
    <property type="project" value="InterPro"/>
</dbReference>
<evidence type="ECO:0008006" key="3">
    <source>
        <dbReference type="Google" id="ProtNLM"/>
    </source>
</evidence>
<dbReference type="Gene3D" id="3.20.20.140">
    <property type="entry name" value="Metal-dependent hydrolases"/>
    <property type="match status" value="1"/>
</dbReference>